<dbReference type="GO" id="GO:0034440">
    <property type="term" value="P:lipid oxidation"/>
    <property type="evidence" value="ECO:0007669"/>
    <property type="project" value="InterPro"/>
</dbReference>
<keyword evidence="3" id="KW-0560">Oxidoreductase</keyword>
<dbReference type="PROSITE" id="PS51393">
    <property type="entry name" value="LIPOXYGENASE_3"/>
    <property type="match status" value="1"/>
</dbReference>
<reference evidence="6" key="1">
    <citation type="submission" date="2021-02" db="EMBL/GenBank/DDBJ databases">
        <title>First Annotated Genome of the Yellow-green Alga Tribonema minus.</title>
        <authorList>
            <person name="Mahan K.M."/>
        </authorList>
    </citation>
    <scope>NUCLEOTIDE SEQUENCE</scope>
    <source>
        <strain evidence="6">UTEX B ZZ1240</strain>
    </source>
</reference>
<evidence type="ECO:0000313" key="6">
    <source>
        <dbReference type="EMBL" id="KAG5174954.1"/>
    </source>
</evidence>
<dbReference type="InterPro" id="IPR000907">
    <property type="entry name" value="LipOase"/>
</dbReference>
<dbReference type="Pfam" id="PF00305">
    <property type="entry name" value="Lipoxygenase"/>
    <property type="match status" value="1"/>
</dbReference>
<dbReference type="PANTHER" id="PTHR11771">
    <property type="entry name" value="LIPOXYGENASE"/>
    <property type="match status" value="1"/>
</dbReference>
<dbReference type="GO" id="GO:0046872">
    <property type="term" value="F:metal ion binding"/>
    <property type="evidence" value="ECO:0007669"/>
    <property type="project" value="UniProtKB-KW"/>
</dbReference>
<evidence type="ECO:0000259" key="5">
    <source>
        <dbReference type="PROSITE" id="PS51393"/>
    </source>
</evidence>
<dbReference type="PRINTS" id="PR00087">
    <property type="entry name" value="LIPOXYGENASE"/>
</dbReference>
<dbReference type="AlphaFoldDB" id="A0A836C6W3"/>
<sequence length="723" mass="80220">MQAKVTIMGPELEIVAIYVNPDIIKISRGSHWAPGADARKKGYITKQSIASLMSRTVVHRPPPITPNKASASDCPPHTSRDTKQSCKTLPPQTDPSKGHPAPRRLHLKVFMQAKVTMMGPELEIVAIYVNPDIIEISRGTTPNGLTALMWAVSNGHADCAAPLLQHVPEEQGIAGKNFVTPAFEALVQPVASDTRSDPAAAAKARLPRAADTNDYIELFSELKMPESVTPTPDELRPAQRGDGLSDEAFAWYRLAGPNPNAIQKCTSAHIAKLQGALKQDKYRKLRARVNELMAVGELYVLDYTMFEGQLTDKLEGMQKYMASPLALFRLNSEKHRKRLPIVPLLIRVATNSTELFQPPANTNPRGDENAWQMAKACVQAADGCYHEGFAHLGRTHLVMEAFAVCTERWLSERHPLHRLLAQHFQGTLNINYLAGTSLIQPNGSVAQMVGMEIEDLNRKVTADLKEFKKLDMSPAAMLGRQGMAEFPHLYPYKDDALQVWNATHAWVSAYVDAFYLYPKELRRDDEARDWVKSLVTEGEFEFLSCWVDDKECIIPLDELKKLLATIIFTGSAQHAAVNFPQPSIMAFTPAYPLALWAPPPDDPSPKTELEHLDMLAPMGVAKLQRSVALLLGSVYHTRLGHYNLVPGFNYFKARLAVNRGVAFAAVEKAQAALAADLGAIAARIDDRNDRLEAAWRADAPDHASKGWRYEHLRPDRIPQSINI</sequence>
<evidence type="ECO:0000313" key="7">
    <source>
        <dbReference type="Proteomes" id="UP000664859"/>
    </source>
</evidence>
<evidence type="ECO:0000256" key="2">
    <source>
        <dbReference type="ARBA" id="ARBA00022964"/>
    </source>
</evidence>
<dbReference type="InterPro" id="IPR013819">
    <property type="entry name" value="LipOase_C"/>
</dbReference>
<evidence type="ECO:0000256" key="4">
    <source>
        <dbReference type="SAM" id="MobiDB-lite"/>
    </source>
</evidence>
<keyword evidence="1" id="KW-0479">Metal-binding</keyword>
<dbReference type="Proteomes" id="UP000664859">
    <property type="component" value="Unassembled WGS sequence"/>
</dbReference>
<dbReference type="SUPFAM" id="SSF48484">
    <property type="entry name" value="Lipoxigenase"/>
    <property type="match status" value="1"/>
</dbReference>
<dbReference type="OrthoDB" id="407298at2759"/>
<name>A0A836C6W3_9STRA</name>
<proteinExistence type="predicted"/>
<dbReference type="Gene3D" id="1.20.245.10">
    <property type="entry name" value="Lipoxygenase-1, Domain 5"/>
    <property type="match status" value="1"/>
</dbReference>
<feature type="domain" description="Lipoxygenase" evidence="5">
    <location>
        <begin position="246"/>
        <end position="723"/>
    </location>
</feature>
<comment type="caution">
    <text evidence="6">The sequence shown here is derived from an EMBL/GenBank/DDBJ whole genome shotgun (WGS) entry which is preliminary data.</text>
</comment>
<feature type="region of interest" description="Disordered" evidence="4">
    <location>
        <begin position="58"/>
        <end position="104"/>
    </location>
</feature>
<organism evidence="6 7">
    <name type="scientific">Tribonema minus</name>
    <dbReference type="NCBI Taxonomy" id="303371"/>
    <lineage>
        <taxon>Eukaryota</taxon>
        <taxon>Sar</taxon>
        <taxon>Stramenopiles</taxon>
        <taxon>Ochrophyta</taxon>
        <taxon>PX clade</taxon>
        <taxon>Xanthophyceae</taxon>
        <taxon>Tribonematales</taxon>
        <taxon>Tribonemataceae</taxon>
        <taxon>Tribonema</taxon>
    </lineage>
</organism>
<dbReference type="EMBL" id="JAFCMP010000557">
    <property type="protein sequence ID" value="KAG5174954.1"/>
    <property type="molecule type" value="Genomic_DNA"/>
</dbReference>
<evidence type="ECO:0000256" key="3">
    <source>
        <dbReference type="ARBA" id="ARBA00023002"/>
    </source>
</evidence>
<accession>A0A836C6W3</accession>
<dbReference type="InterPro" id="IPR036226">
    <property type="entry name" value="LipOase_C_sf"/>
</dbReference>
<feature type="compositionally biased region" description="Polar residues" evidence="4">
    <location>
        <begin position="85"/>
        <end position="95"/>
    </location>
</feature>
<keyword evidence="7" id="KW-1185">Reference proteome</keyword>
<dbReference type="GO" id="GO:0016702">
    <property type="term" value="F:oxidoreductase activity, acting on single donors with incorporation of molecular oxygen, incorporation of two atoms of oxygen"/>
    <property type="evidence" value="ECO:0007669"/>
    <property type="project" value="InterPro"/>
</dbReference>
<evidence type="ECO:0000256" key="1">
    <source>
        <dbReference type="ARBA" id="ARBA00022723"/>
    </source>
</evidence>
<protein>
    <submittedName>
        <fullName evidence="6">Lipoxygenase</fullName>
    </submittedName>
</protein>
<dbReference type="Gene3D" id="3.10.450.60">
    <property type="match status" value="1"/>
</dbReference>
<keyword evidence="2" id="KW-0223">Dioxygenase</keyword>
<gene>
    <name evidence="6" type="ORF">JKP88DRAFT_351762</name>
</gene>